<accession>A0A919JD89</accession>
<dbReference type="AlphaFoldDB" id="A0A919JD89"/>
<dbReference type="Pfam" id="PF20376">
    <property type="entry name" value="DUF6671"/>
    <property type="match status" value="1"/>
</dbReference>
<name>A0A919JD89_9ACTN</name>
<reference evidence="2" key="1">
    <citation type="submission" date="2021-01" db="EMBL/GenBank/DDBJ databases">
        <title>Whole genome shotgun sequence of Actinoplanes nipponensis NBRC 14063.</title>
        <authorList>
            <person name="Komaki H."/>
            <person name="Tamura T."/>
        </authorList>
    </citation>
    <scope>NUCLEOTIDE SEQUENCE</scope>
    <source>
        <strain evidence="2">NBRC 14063</strain>
    </source>
</reference>
<evidence type="ECO:0000313" key="2">
    <source>
        <dbReference type="EMBL" id="GIE47447.1"/>
    </source>
</evidence>
<proteinExistence type="predicted"/>
<dbReference type="RefSeq" id="WP_203765511.1">
    <property type="nucleotide sequence ID" value="NZ_BAAAYJ010000076.1"/>
</dbReference>
<gene>
    <name evidence="2" type="ORF">Ani05nite_09810</name>
</gene>
<protein>
    <recommendedName>
        <fullName evidence="1">DUF6671 domain-containing protein</fullName>
    </recommendedName>
</protein>
<evidence type="ECO:0000313" key="3">
    <source>
        <dbReference type="Proteomes" id="UP000647172"/>
    </source>
</evidence>
<comment type="caution">
    <text evidence="2">The sequence shown here is derived from an EMBL/GenBank/DDBJ whole genome shotgun (WGS) entry which is preliminary data.</text>
</comment>
<feature type="domain" description="DUF6671" evidence="1">
    <location>
        <begin position="66"/>
        <end position="280"/>
    </location>
</feature>
<dbReference type="EMBL" id="BOMQ01000011">
    <property type="protein sequence ID" value="GIE47447.1"/>
    <property type="molecule type" value="Genomic_DNA"/>
</dbReference>
<organism evidence="2 3">
    <name type="scientific">Actinoplanes nipponensis</name>
    <dbReference type="NCBI Taxonomy" id="135950"/>
    <lineage>
        <taxon>Bacteria</taxon>
        <taxon>Bacillati</taxon>
        <taxon>Actinomycetota</taxon>
        <taxon>Actinomycetes</taxon>
        <taxon>Micromonosporales</taxon>
        <taxon>Micromonosporaceae</taxon>
        <taxon>Actinoplanes</taxon>
    </lineage>
</organism>
<dbReference type="Proteomes" id="UP000647172">
    <property type="component" value="Unassembled WGS sequence"/>
</dbReference>
<keyword evidence="3" id="KW-1185">Reference proteome</keyword>
<evidence type="ECO:0000259" key="1">
    <source>
        <dbReference type="Pfam" id="PF20376"/>
    </source>
</evidence>
<sequence length="280" mass="29246">MPPYRGALVAFGTRHGKHHQVAGAFADVLGARVTAPDDIDTDQYGTFTGETPRTGSPLAAARAKADLARRLTGAGLALASEASYGHLHGSPVAVHEELLLFHDAARDIEVIEGERVPLTLPAAVRIRSVAAAGDFLERAGFGRQALIVRPSAGGSPADIRKGVTAAEPLAAAVRHATERSADGHALVEPDLRACHNPTRRAVLRRLGRRLADRLATGCPACGCPGFGRVDSRPGLPCRACGTPTDAIAADRHGCAGCPHHVLVPRSEPGADPQRCPRCNP</sequence>
<dbReference type="InterPro" id="IPR046612">
    <property type="entry name" value="DUF6671"/>
</dbReference>